<feature type="domain" description="Peptidoglycan binding-like" evidence="1">
    <location>
        <begin position="15"/>
        <end position="67"/>
    </location>
</feature>
<dbReference type="Gene3D" id="3.30.1380.10">
    <property type="match status" value="1"/>
</dbReference>
<dbReference type="SUPFAM" id="SSF47090">
    <property type="entry name" value="PGBD-like"/>
    <property type="match status" value="1"/>
</dbReference>
<dbReference type="Gene3D" id="1.10.101.10">
    <property type="entry name" value="PGBD-like superfamily/PGBD"/>
    <property type="match status" value="1"/>
</dbReference>
<dbReference type="InterPro" id="IPR039561">
    <property type="entry name" value="Peptidase_M15C"/>
</dbReference>
<keyword evidence="4" id="KW-1185">Reference proteome</keyword>
<name>A0ABQ6LKL4_9RHOB</name>
<dbReference type="Pfam" id="PF13539">
    <property type="entry name" value="Peptidase_M15_4"/>
    <property type="match status" value="1"/>
</dbReference>
<evidence type="ECO:0000313" key="3">
    <source>
        <dbReference type="EMBL" id="GMG80946.1"/>
    </source>
</evidence>
<dbReference type="SUPFAM" id="SSF55166">
    <property type="entry name" value="Hedgehog/DD-peptidase"/>
    <property type="match status" value="1"/>
</dbReference>
<proteinExistence type="predicted"/>
<comment type="caution">
    <text evidence="3">The sequence shown here is derived from an EMBL/GenBank/DDBJ whole genome shotgun (WGS) entry which is preliminary data.</text>
</comment>
<dbReference type="Pfam" id="PF01471">
    <property type="entry name" value="PG_binding_1"/>
    <property type="match status" value="1"/>
</dbReference>
<dbReference type="Proteomes" id="UP001239909">
    <property type="component" value="Unassembled WGS sequence"/>
</dbReference>
<protein>
    <recommendedName>
        <fullName evidence="5">Peptidoglycan-binding protein</fullName>
    </recommendedName>
</protein>
<dbReference type="InterPro" id="IPR002477">
    <property type="entry name" value="Peptidoglycan-bd-like"/>
</dbReference>
<reference evidence="3 4" key="1">
    <citation type="submission" date="2023-04" db="EMBL/GenBank/DDBJ databases">
        <title>Marinoamorphus aggregata gen. nov., sp. Nov., isolate from tissue of brittle star Ophioplocus japonicus.</title>
        <authorList>
            <person name="Kawano K."/>
            <person name="Sawayama S."/>
            <person name="Nakagawa S."/>
        </authorList>
    </citation>
    <scope>NUCLEOTIDE SEQUENCE [LARGE SCALE GENOMIC DNA]</scope>
    <source>
        <strain evidence="3 4">NKW23</strain>
    </source>
</reference>
<sequence>MPFPLKRGGRNQPLEVQRLQYFLLRQGFPQTGHVDGRFGAKTESAVRAFQDKYEIRRSGRFDTATLAMAADLGYTVVNDDHYDAIAGDWPDRPAGLSRPDAARRNALFGCFRFRQNHADFRADPDQIEILDSCDRETRDWESVNIIDLAVPEFERLPPYGARRMRLHRAAAERFRALIDAWAAADLLHLLIAYVGAYNPRYIRGASGRRGHGIKHSTDVGNLSNHAFGTAFDVNNRQNGYGAHPAEVSHVGSVRELVPLANAHGVYWGGHFGKRDGMHFELAEGA</sequence>
<feature type="domain" description="Peptidase M15C" evidence="2">
    <location>
        <begin position="220"/>
        <end position="281"/>
    </location>
</feature>
<dbReference type="EMBL" id="BSYI01000001">
    <property type="protein sequence ID" value="GMG80946.1"/>
    <property type="molecule type" value="Genomic_DNA"/>
</dbReference>
<accession>A0ABQ6LKL4</accession>
<evidence type="ECO:0000313" key="4">
    <source>
        <dbReference type="Proteomes" id="UP001239909"/>
    </source>
</evidence>
<dbReference type="InterPro" id="IPR036366">
    <property type="entry name" value="PGBDSf"/>
</dbReference>
<dbReference type="InterPro" id="IPR036365">
    <property type="entry name" value="PGBD-like_sf"/>
</dbReference>
<evidence type="ECO:0000259" key="2">
    <source>
        <dbReference type="Pfam" id="PF13539"/>
    </source>
</evidence>
<dbReference type="InterPro" id="IPR009045">
    <property type="entry name" value="Zn_M74/Hedgehog-like"/>
</dbReference>
<dbReference type="RefSeq" id="WP_285669569.1">
    <property type="nucleotide sequence ID" value="NZ_BSYI01000001.1"/>
</dbReference>
<gene>
    <name evidence="3" type="ORF">LNKW23_01580</name>
</gene>
<evidence type="ECO:0008006" key="5">
    <source>
        <dbReference type="Google" id="ProtNLM"/>
    </source>
</evidence>
<organism evidence="3 4">
    <name type="scientific">Paralimibaculum aggregatum</name>
    <dbReference type="NCBI Taxonomy" id="3036245"/>
    <lineage>
        <taxon>Bacteria</taxon>
        <taxon>Pseudomonadati</taxon>
        <taxon>Pseudomonadota</taxon>
        <taxon>Alphaproteobacteria</taxon>
        <taxon>Rhodobacterales</taxon>
        <taxon>Paracoccaceae</taxon>
        <taxon>Paralimibaculum</taxon>
    </lineage>
</organism>
<evidence type="ECO:0000259" key="1">
    <source>
        <dbReference type="Pfam" id="PF01471"/>
    </source>
</evidence>